<name>A0ABT3I1M0_9FLAO</name>
<proteinExistence type="predicted"/>
<feature type="domain" description="3-keto-alpha-glucoside-1,2-lyase/3-keto-2-hydroxy-glucal hydratase" evidence="1">
    <location>
        <begin position="40"/>
        <end position="213"/>
    </location>
</feature>
<dbReference type="InterPro" id="IPR010496">
    <property type="entry name" value="AL/BT2_dom"/>
</dbReference>
<comment type="caution">
    <text evidence="2">The sequence shown here is derived from an EMBL/GenBank/DDBJ whole genome shotgun (WGS) entry which is preliminary data.</text>
</comment>
<reference evidence="2" key="1">
    <citation type="submission" date="2022-10" db="EMBL/GenBank/DDBJ databases">
        <title>Chryseobacterium babae sp. nov. isolated from the gut of the beetle Oryctes rhinoceros, and Chryseobacterium kimseyorum sp. nov., isolated from a stick insect rearing cage.</title>
        <authorList>
            <person name="Shelomi M."/>
            <person name="Han C.-J."/>
            <person name="Chen W.-M."/>
            <person name="Chen H.-K."/>
            <person name="Liaw S.-J."/>
            <person name="Muhle E."/>
            <person name="Clermont D."/>
        </authorList>
    </citation>
    <scope>NUCLEOTIDE SEQUENCE</scope>
    <source>
        <strain evidence="2">09-1422</strain>
    </source>
</reference>
<evidence type="ECO:0000313" key="3">
    <source>
        <dbReference type="Proteomes" id="UP001163731"/>
    </source>
</evidence>
<accession>A0ABT3I1M0</accession>
<gene>
    <name evidence="2" type="ORF">OMO38_15440</name>
</gene>
<dbReference type="Gene3D" id="2.60.120.560">
    <property type="entry name" value="Exo-inulinase, domain 1"/>
    <property type="match status" value="1"/>
</dbReference>
<protein>
    <submittedName>
        <fullName evidence="2">DUF1080 domain-containing protein</fullName>
    </submittedName>
</protein>
<dbReference type="EMBL" id="JAPDHW010000012">
    <property type="protein sequence ID" value="MCW3169917.1"/>
    <property type="molecule type" value="Genomic_DNA"/>
</dbReference>
<dbReference type="Pfam" id="PF06439">
    <property type="entry name" value="3keto-disac_hyd"/>
    <property type="match status" value="1"/>
</dbReference>
<dbReference type="RefSeq" id="WP_264751086.1">
    <property type="nucleotide sequence ID" value="NZ_JAPDHW010000012.1"/>
</dbReference>
<organism evidence="2 3">
    <name type="scientific">Chryseobacterium kimseyorum</name>
    <dbReference type="NCBI Taxonomy" id="2984028"/>
    <lineage>
        <taxon>Bacteria</taxon>
        <taxon>Pseudomonadati</taxon>
        <taxon>Bacteroidota</taxon>
        <taxon>Flavobacteriia</taxon>
        <taxon>Flavobacteriales</taxon>
        <taxon>Weeksellaceae</taxon>
        <taxon>Chryseobacterium group</taxon>
        <taxon>Chryseobacterium</taxon>
    </lineage>
</organism>
<keyword evidence="3" id="KW-1185">Reference proteome</keyword>
<evidence type="ECO:0000259" key="1">
    <source>
        <dbReference type="Pfam" id="PF06439"/>
    </source>
</evidence>
<evidence type="ECO:0000313" key="2">
    <source>
        <dbReference type="EMBL" id="MCW3169917.1"/>
    </source>
</evidence>
<sequence>MLKKITFVFGFLFILNSCTVQQKIASENNWYAFLKTNSEKLESSKIYEFSDGMIRMHGGNIGYLMSQKSYRNFELSLEYRWNMDEKYTGKGKKNSGVMYNIPSDSPDKVWPKGIQFQIKENTTGDFIFLDQITAKVNGKATEAGASVTSPKFTDNERPYGEWNSVVVRSFNGHIKQFLNGKLVNECTDATSAEGRISLNYEGSAIDFKNIVVKKISKN</sequence>
<dbReference type="Proteomes" id="UP001163731">
    <property type="component" value="Unassembled WGS sequence"/>
</dbReference>